<dbReference type="RefSeq" id="WP_066059507.1">
    <property type="nucleotide sequence ID" value="NZ_JBHUNF010000010.1"/>
</dbReference>
<evidence type="ECO:0000313" key="10">
    <source>
        <dbReference type="Proteomes" id="UP001597453"/>
    </source>
</evidence>
<keyword evidence="3" id="KW-0479">Metal-binding</keyword>
<evidence type="ECO:0000256" key="7">
    <source>
        <dbReference type="ARBA" id="ARBA00043224"/>
    </source>
</evidence>
<evidence type="ECO:0000259" key="8">
    <source>
        <dbReference type="Pfam" id="PF00857"/>
    </source>
</evidence>
<proteinExistence type="inferred from homology"/>
<dbReference type="EMBL" id="JBHUNF010000010">
    <property type="protein sequence ID" value="MFD2675534.1"/>
    <property type="molecule type" value="Genomic_DNA"/>
</dbReference>
<keyword evidence="10" id="KW-1185">Reference proteome</keyword>
<sequence length="195" mass="20950">MALALLVVDVQRDFTEGGALGVEGGAQVAQDITDYLRAHPGRYDLVIASRDWHDGKTDNGGHFSDQPDFVDSWPVHCVAKTNGAKFHPALDQDLFDYEVRKGWGKPDYSAFQGETEDGMSLLDVLRTREIDDIDVVGIATDHCVKASALSALSLGLHTRVILPLTAAVSPDTVHEALAEVEDAGGEILTEVPGAN</sequence>
<evidence type="ECO:0000256" key="2">
    <source>
        <dbReference type="ARBA" id="ARBA00022642"/>
    </source>
</evidence>
<evidence type="ECO:0000256" key="3">
    <source>
        <dbReference type="ARBA" id="ARBA00022723"/>
    </source>
</evidence>
<comment type="caution">
    <text evidence="9">The sequence shown here is derived from an EMBL/GenBank/DDBJ whole genome shotgun (WGS) entry which is preliminary data.</text>
</comment>
<dbReference type="EC" id="3.5.1.19" evidence="6"/>
<keyword evidence="4" id="KW-0378">Hydrolase</keyword>
<keyword evidence="2" id="KW-0662">Pyridine nucleotide biosynthesis</keyword>
<dbReference type="InterPro" id="IPR052347">
    <property type="entry name" value="Isochorismatase_Nicotinamidase"/>
</dbReference>
<accession>A0ABW5RLT4</accession>
<dbReference type="InterPro" id="IPR036380">
    <property type="entry name" value="Isochorismatase-like_sf"/>
</dbReference>
<evidence type="ECO:0000256" key="4">
    <source>
        <dbReference type="ARBA" id="ARBA00022801"/>
    </source>
</evidence>
<evidence type="ECO:0000313" key="9">
    <source>
        <dbReference type="EMBL" id="MFD2675534.1"/>
    </source>
</evidence>
<dbReference type="SUPFAM" id="SSF52499">
    <property type="entry name" value="Isochorismatase-like hydrolases"/>
    <property type="match status" value="1"/>
</dbReference>
<feature type="domain" description="Isochorismatase-like" evidence="8">
    <location>
        <begin position="4"/>
        <end position="189"/>
    </location>
</feature>
<dbReference type="PANTHER" id="PTHR11080:SF2">
    <property type="entry name" value="LD05707P"/>
    <property type="match status" value="1"/>
</dbReference>
<dbReference type="Proteomes" id="UP001597453">
    <property type="component" value="Unassembled WGS sequence"/>
</dbReference>
<dbReference type="PANTHER" id="PTHR11080">
    <property type="entry name" value="PYRAZINAMIDASE/NICOTINAMIDASE"/>
    <property type="match status" value="1"/>
</dbReference>
<reference evidence="10" key="1">
    <citation type="journal article" date="2019" name="Int. J. Syst. Evol. Microbiol.">
        <title>The Global Catalogue of Microorganisms (GCM) 10K type strain sequencing project: providing services to taxonomists for standard genome sequencing and annotation.</title>
        <authorList>
            <consortium name="The Broad Institute Genomics Platform"/>
            <consortium name="The Broad Institute Genome Sequencing Center for Infectious Disease"/>
            <person name="Wu L."/>
            <person name="Ma J."/>
        </authorList>
    </citation>
    <scope>NUCLEOTIDE SEQUENCE [LARGE SCALE GENOMIC DNA]</scope>
    <source>
        <strain evidence="10">TISTR 1511</strain>
    </source>
</reference>
<evidence type="ECO:0000256" key="5">
    <source>
        <dbReference type="ARBA" id="ARBA00037900"/>
    </source>
</evidence>
<dbReference type="Pfam" id="PF00857">
    <property type="entry name" value="Isochorismatase"/>
    <property type="match status" value="1"/>
</dbReference>
<evidence type="ECO:0000256" key="6">
    <source>
        <dbReference type="ARBA" id="ARBA00039017"/>
    </source>
</evidence>
<dbReference type="InterPro" id="IPR000868">
    <property type="entry name" value="Isochorismatase-like_dom"/>
</dbReference>
<gene>
    <name evidence="9" type="ORF">ACFSUQ_09560</name>
</gene>
<comment type="similarity">
    <text evidence="1">Belongs to the isochorismatase family.</text>
</comment>
<organism evidence="9 10">
    <name type="scientific">Gulosibacter bifidus</name>
    <dbReference type="NCBI Taxonomy" id="272239"/>
    <lineage>
        <taxon>Bacteria</taxon>
        <taxon>Bacillati</taxon>
        <taxon>Actinomycetota</taxon>
        <taxon>Actinomycetes</taxon>
        <taxon>Micrococcales</taxon>
        <taxon>Microbacteriaceae</taxon>
        <taxon>Gulosibacter</taxon>
    </lineage>
</organism>
<protein>
    <recommendedName>
        <fullName evidence="6">nicotinamidase</fullName>
        <ecNumber evidence="6">3.5.1.19</ecNumber>
    </recommendedName>
    <alternativeName>
        <fullName evidence="7">Nicotinamide deamidase</fullName>
    </alternativeName>
</protein>
<evidence type="ECO:0000256" key="1">
    <source>
        <dbReference type="ARBA" id="ARBA00006336"/>
    </source>
</evidence>
<dbReference type="Gene3D" id="3.40.50.850">
    <property type="entry name" value="Isochorismatase-like"/>
    <property type="match status" value="1"/>
</dbReference>
<name>A0ABW5RLT4_9MICO</name>
<comment type="pathway">
    <text evidence="5">Cofactor biosynthesis; nicotinate biosynthesis; nicotinate from nicotinamide: step 1/1.</text>
</comment>